<evidence type="ECO:0000256" key="1">
    <source>
        <dbReference type="SAM" id="SignalP"/>
    </source>
</evidence>
<comment type="caution">
    <text evidence="2">The sequence shown here is derived from an EMBL/GenBank/DDBJ whole genome shotgun (WGS) entry which is preliminary data.</text>
</comment>
<proteinExistence type="predicted"/>
<name>A0ABT8DP63_9BURK</name>
<reference evidence="2 3" key="1">
    <citation type="submission" date="2023-06" db="EMBL/GenBank/DDBJ databases">
        <title>Pelomonas sp. PFR6 16S ribosomal RNA gene Genome sequencing and assembly.</title>
        <authorList>
            <person name="Woo H."/>
        </authorList>
    </citation>
    <scope>NUCLEOTIDE SEQUENCE [LARGE SCALE GENOMIC DNA]</scope>
    <source>
        <strain evidence="2 3">PFR6</strain>
    </source>
</reference>
<evidence type="ECO:0000313" key="2">
    <source>
        <dbReference type="EMBL" id="MDN3920142.1"/>
    </source>
</evidence>
<gene>
    <name evidence="2" type="ORF">QWJ38_07600</name>
</gene>
<feature type="signal peptide" evidence="1">
    <location>
        <begin position="1"/>
        <end position="19"/>
    </location>
</feature>
<dbReference type="RefSeq" id="WP_290358454.1">
    <property type="nucleotide sequence ID" value="NZ_JAUHHC010000002.1"/>
</dbReference>
<keyword evidence="3" id="KW-1185">Reference proteome</keyword>
<accession>A0ABT8DP63</accession>
<dbReference type="EMBL" id="JAUHHC010000002">
    <property type="protein sequence ID" value="MDN3920142.1"/>
    <property type="molecule type" value="Genomic_DNA"/>
</dbReference>
<organism evidence="2 3">
    <name type="scientific">Roseateles violae</name>
    <dbReference type="NCBI Taxonomy" id="3058042"/>
    <lineage>
        <taxon>Bacteria</taxon>
        <taxon>Pseudomonadati</taxon>
        <taxon>Pseudomonadota</taxon>
        <taxon>Betaproteobacteria</taxon>
        <taxon>Burkholderiales</taxon>
        <taxon>Sphaerotilaceae</taxon>
        <taxon>Roseateles</taxon>
    </lineage>
</organism>
<dbReference type="Proteomes" id="UP001228044">
    <property type="component" value="Unassembled WGS sequence"/>
</dbReference>
<feature type="chain" id="PRO_5046902906" evidence="1">
    <location>
        <begin position="20"/>
        <end position="223"/>
    </location>
</feature>
<keyword evidence="1" id="KW-0732">Signal</keyword>
<protein>
    <submittedName>
        <fullName evidence="2">Uncharacterized protein</fullName>
    </submittedName>
</protein>
<sequence length="223" mass="24725">MKRLLISLAAAAVLLPAHAQTANPNAKVDPKNNKVSKPVVEKPKEKLLSRDELRACMKGNQDNEAEAREVKAIETAYNTEHAKLLADKEELTKRSQELLASVSKIKEDRESLLKFGEEIKAKAKEGKADKDEIKKMQDEYAARAAQMDPRIDAANKAKEAYQADSKGFDARVEAHNKAREEISGRVDKHMDAIDDWKASCANKKYDEADEIAIKKELAAAGAK</sequence>
<evidence type="ECO:0000313" key="3">
    <source>
        <dbReference type="Proteomes" id="UP001228044"/>
    </source>
</evidence>